<dbReference type="SUPFAM" id="SSF53623">
    <property type="entry name" value="MurD-like peptide ligases, catalytic domain"/>
    <property type="match status" value="1"/>
</dbReference>
<feature type="domain" description="Mur ligase central" evidence="13">
    <location>
        <begin position="135"/>
        <end position="365"/>
    </location>
</feature>
<evidence type="ECO:0000256" key="5">
    <source>
        <dbReference type="ARBA" id="ARBA00022723"/>
    </source>
</evidence>
<dbReference type="SUPFAM" id="SSF53244">
    <property type="entry name" value="MurD-like peptide ligases, peptide-binding domain"/>
    <property type="match status" value="1"/>
</dbReference>
<dbReference type="EMBL" id="MODZ01000007">
    <property type="protein sequence ID" value="OIJ35655.1"/>
    <property type="molecule type" value="Genomic_DNA"/>
</dbReference>
<name>A0A1S2MZ62_9MICC</name>
<keyword evidence="5" id="KW-0479">Metal-binding</keyword>
<dbReference type="GO" id="GO:0004326">
    <property type="term" value="F:tetrahydrofolylpolyglutamate synthase activity"/>
    <property type="evidence" value="ECO:0007669"/>
    <property type="project" value="UniProtKB-EC"/>
</dbReference>
<reference evidence="14 15" key="1">
    <citation type="submission" date="2016-10" db="EMBL/GenBank/DDBJ databases">
        <title>Draft genome sequence of strain LCT isolated from the Shenzhou X spacecraft of China.</title>
        <authorList>
            <person name="Huang B."/>
        </authorList>
    </citation>
    <scope>NUCLEOTIDE SEQUENCE [LARGE SCALE GENOMIC DNA]</scope>
    <source>
        <strain evidence="14 15">LCT-H5</strain>
    </source>
</reference>
<evidence type="ECO:0000256" key="3">
    <source>
        <dbReference type="ARBA" id="ARBA00013025"/>
    </source>
</evidence>
<feature type="region of interest" description="Disordered" evidence="11">
    <location>
        <begin position="1"/>
        <end position="86"/>
    </location>
</feature>
<evidence type="ECO:0000259" key="12">
    <source>
        <dbReference type="Pfam" id="PF02875"/>
    </source>
</evidence>
<keyword evidence="7" id="KW-0067">ATP-binding</keyword>
<dbReference type="FunFam" id="3.40.1190.10:FF:000011">
    <property type="entry name" value="Folylpolyglutamate synthase/dihydrofolate synthase"/>
    <property type="match status" value="1"/>
</dbReference>
<proteinExistence type="inferred from homology"/>
<evidence type="ECO:0000256" key="7">
    <source>
        <dbReference type="ARBA" id="ARBA00022840"/>
    </source>
</evidence>
<dbReference type="RefSeq" id="WP_075514885.1">
    <property type="nucleotide sequence ID" value="NZ_MODZ01000007.1"/>
</dbReference>
<dbReference type="Gene3D" id="3.90.190.20">
    <property type="entry name" value="Mur ligase, C-terminal domain"/>
    <property type="match status" value="1"/>
</dbReference>
<dbReference type="InterPro" id="IPR001645">
    <property type="entry name" value="Folylpolyglutamate_synth"/>
</dbReference>
<evidence type="ECO:0000256" key="8">
    <source>
        <dbReference type="ARBA" id="ARBA00022842"/>
    </source>
</evidence>
<dbReference type="InterPro" id="IPR013221">
    <property type="entry name" value="Mur_ligase_cen"/>
</dbReference>
<keyword evidence="4" id="KW-0436">Ligase</keyword>
<dbReference type="Gene3D" id="3.40.1190.10">
    <property type="entry name" value="Mur-like, catalytic domain"/>
    <property type="match status" value="1"/>
</dbReference>
<evidence type="ECO:0000313" key="15">
    <source>
        <dbReference type="Proteomes" id="UP000179540"/>
    </source>
</evidence>
<evidence type="ECO:0000256" key="1">
    <source>
        <dbReference type="ARBA" id="ARBA00001946"/>
    </source>
</evidence>
<feature type="compositionally biased region" description="Basic and acidic residues" evidence="11">
    <location>
        <begin position="49"/>
        <end position="59"/>
    </location>
</feature>
<dbReference type="GO" id="GO:0008841">
    <property type="term" value="F:dihydrofolate synthase activity"/>
    <property type="evidence" value="ECO:0007669"/>
    <property type="project" value="TreeGrafter"/>
</dbReference>
<evidence type="ECO:0000256" key="9">
    <source>
        <dbReference type="ARBA" id="ARBA00030592"/>
    </source>
</evidence>
<dbReference type="InterPro" id="IPR036615">
    <property type="entry name" value="Mur_ligase_C_dom_sf"/>
</dbReference>
<dbReference type="InterPro" id="IPR004101">
    <property type="entry name" value="Mur_ligase_C"/>
</dbReference>
<evidence type="ECO:0000256" key="2">
    <source>
        <dbReference type="ARBA" id="ARBA00008276"/>
    </source>
</evidence>
<keyword evidence="6" id="KW-0547">Nucleotide-binding</keyword>
<dbReference type="AlphaFoldDB" id="A0A1S2MZ62"/>
<feature type="domain" description="Mur ligase C-terminal" evidence="12">
    <location>
        <begin position="392"/>
        <end position="525"/>
    </location>
</feature>
<organism evidence="14 15">
    <name type="scientific">Rothia kristinae</name>
    <dbReference type="NCBI Taxonomy" id="37923"/>
    <lineage>
        <taxon>Bacteria</taxon>
        <taxon>Bacillati</taxon>
        <taxon>Actinomycetota</taxon>
        <taxon>Actinomycetes</taxon>
        <taxon>Micrococcales</taxon>
        <taxon>Micrococcaceae</taxon>
        <taxon>Rothia</taxon>
    </lineage>
</organism>
<evidence type="ECO:0000256" key="6">
    <source>
        <dbReference type="ARBA" id="ARBA00022741"/>
    </source>
</evidence>
<evidence type="ECO:0000259" key="13">
    <source>
        <dbReference type="Pfam" id="PF08245"/>
    </source>
</evidence>
<dbReference type="GO" id="GO:0046872">
    <property type="term" value="F:metal ion binding"/>
    <property type="evidence" value="ECO:0007669"/>
    <property type="project" value="UniProtKB-KW"/>
</dbReference>
<dbReference type="EC" id="6.3.2.17" evidence="3"/>
<dbReference type="GO" id="GO:0005737">
    <property type="term" value="C:cytoplasm"/>
    <property type="evidence" value="ECO:0007669"/>
    <property type="project" value="TreeGrafter"/>
</dbReference>
<dbReference type="Proteomes" id="UP000179540">
    <property type="component" value="Unassembled WGS sequence"/>
</dbReference>
<feature type="compositionally biased region" description="Gly residues" evidence="11">
    <location>
        <begin position="551"/>
        <end position="561"/>
    </location>
</feature>
<protein>
    <recommendedName>
        <fullName evidence="3">tetrahydrofolate synthase</fullName>
        <ecNumber evidence="3">6.3.2.17</ecNumber>
    </recommendedName>
    <alternativeName>
        <fullName evidence="9">Tetrahydrofolylpolyglutamate synthase</fullName>
    </alternativeName>
</protein>
<accession>A0A1S2MZ62</accession>
<gene>
    <name evidence="14" type="ORF">BK826_06310</name>
</gene>
<comment type="catalytic activity">
    <reaction evidence="10">
        <text>(6S)-5,6,7,8-tetrahydrofolyl-(gamma-L-Glu)(n) + L-glutamate + ATP = (6S)-5,6,7,8-tetrahydrofolyl-(gamma-L-Glu)(n+1) + ADP + phosphate + H(+)</text>
        <dbReference type="Rhea" id="RHEA:10580"/>
        <dbReference type="Rhea" id="RHEA-COMP:14738"/>
        <dbReference type="Rhea" id="RHEA-COMP:14740"/>
        <dbReference type="ChEBI" id="CHEBI:15378"/>
        <dbReference type="ChEBI" id="CHEBI:29985"/>
        <dbReference type="ChEBI" id="CHEBI:30616"/>
        <dbReference type="ChEBI" id="CHEBI:43474"/>
        <dbReference type="ChEBI" id="CHEBI:141005"/>
        <dbReference type="ChEBI" id="CHEBI:456216"/>
        <dbReference type="EC" id="6.3.2.17"/>
    </reaction>
</comment>
<dbReference type="InterPro" id="IPR036565">
    <property type="entry name" value="Mur-like_cat_sf"/>
</dbReference>
<evidence type="ECO:0000256" key="10">
    <source>
        <dbReference type="ARBA" id="ARBA00047493"/>
    </source>
</evidence>
<evidence type="ECO:0000256" key="11">
    <source>
        <dbReference type="SAM" id="MobiDB-lite"/>
    </source>
</evidence>
<comment type="caution">
    <text evidence="14">The sequence shown here is derived from an EMBL/GenBank/DDBJ whole genome shotgun (WGS) entry which is preliminary data.</text>
</comment>
<evidence type="ECO:0000256" key="4">
    <source>
        <dbReference type="ARBA" id="ARBA00022598"/>
    </source>
</evidence>
<dbReference type="Pfam" id="PF08245">
    <property type="entry name" value="Mur_ligase_M"/>
    <property type="match status" value="1"/>
</dbReference>
<comment type="similarity">
    <text evidence="2">Belongs to the folylpolyglutamate synthase family.</text>
</comment>
<dbReference type="GO" id="GO:0005524">
    <property type="term" value="F:ATP binding"/>
    <property type="evidence" value="ECO:0007669"/>
    <property type="project" value="UniProtKB-KW"/>
</dbReference>
<sequence>MTEQPFREEQDPREDHDGAEPQPAPFPPELDPLDPHFGGEEELEDEDEAIARELTEMERAGSSSPVPHGIGEDLEADLPHLAPDPREDAFSAESVAAELRGRAPETQMAPRLDAMRLAMDLLGDPAHAAPVIHLTGTNGKTSTARMVEALLMAHDLRVGRYTSPHLERVTERIAVDGAPIDDATFVRTWDEIRPFLLLADQRLTERGEVPLTEFEAMTVLAFAVFAEAPVDVMVLEVGLGGRWDATNVSDAAVSVITPIDLDHTRMLGDTVEEIAREKAGIIKPGGFLVSSAQRPSVAEILLGAARELQVPFRFGGVEFGVRSRVPGPGGQVLAVQGLAGVYEDLALPLAGEHQADNAALAIAAVEAFLGGGERELNVELVRAGLAAVRSPGRMETVRTAPTVIIDAAHNPHGLLAQVRAVEETVPARELEIVLGILADKDAAQMLRILRESYAESERFDARLYISASHSPRAIDPQELARLAVAEGFDEDAVQAFAGLDEAITAAVSDAAVREELDAAVLITGSVTVAGEARMLLGPLPESGLPGADGEPTGGEEGPWLG</sequence>
<dbReference type="PANTHER" id="PTHR11136:SF0">
    <property type="entry name" value="DIHYDROFOLATE SYNTHETASE-RELATED"/>
    <property type="match status" value="1"/>
</dbReference>
<dbReference type="PANTHER" id="PTHR11136">
    <property type="entry name" value="FOLYLPOLYGLUTAMATE SYNTHASE-RELATED"/>
    <property type="match status" value="1"/>
</dbReference>
<feature type="region of interest" description="Disordered" evidence="11">
    <location>
        <begin position="539"/>
        <end position="561"/>
    </location>
</feature>
<keyword evidence="8" id="KW-0460">Magnesium</keyword>
<feature type="compositionally biased region" description="Basic and acidic residues" evidence="11">
    <location>
        <begin position="1"/>
        <end position="19"/>
    </location>
</feature>
<evidence type="ECO:0000313" key="14">
    <source>
        <dbReference type="EMBL" id="OIJ35655.1"/>
    </source>
</evidence>
<dbReference type="NCBIfam" id="TIGR01499">
    <property type="entry name" value="folC"/>
    <property type="match status" value="1"/>
</dbReference>
<comment type="cofactor">
    <cofactor evidence="1">
        <name>Mg(2+)</name>
        <dbReference type="ChEBI" id="CHEBI:18420"/>
    </cofactor>
</comment>
<dbReference type="Pfam" id="PF02875">
    <property type="entry name" value="Mur_ligase_C"/>
    <property type="match status" value="1"/>
</dbReference>